<dbReference type="InterPro" id="IPR003607">
    <property type="entry name" value="HD/PDEase_dom"/>
</dbReference>
<protein>
    <submittedName>
        <fullName evidence="4">Phosphodiesterase</fullName>
    </submittedName>
</protein>
<dbReference type="EMBL" id="BLLF01000103">
    <property type="protein sequence ID" value="GFH07565.1"/>
    <property type="molecule type" value="Genomic_DNA"/>
</dbReference>
<name>A0A699YDW2_HAELA</name>
<dbReference type="Gene3D" id="1.10.1300.10">
    <property type="entry name" value="3'5'-cyclic nucleotide phosphodiesterase, catalytic domain"/>
    <property type="match status" value="1"/>
</dbReference>
<evidence type="ECO:0000313" key="5">
    <source>
        <dbReference type="Proteomes" id="UP000485058"/>
    </source>
</evidence>
<dbReference type="InterPro" id="IPR002073">
    <property type="entry name" value="PDEase_catalytic_dom"/>
</dbReference>
<accession>A0A699YDW2</accession>
<evidence type="ECO:0000256" key="2">
    <source>
        <dbReference type="ARBA" id="ARBA00022801"/>
    </source>
</evidence>
<dbReference type="AlphaFoldDB" id="A0A699YDW2"/>
<keyword evidence="1" id="KW-0479">Metal-binding</keyword>
<feature type="domain" description="PDEase" evidence="3">
    <location>
        <begin position="1"/>
        <end position="271"/>
    </location>
</feature>
<keyword evidence="5" id="KW-1185">Reference proteome</keyword>
<comment type="caution">
    <text evidence="4">The sequence shown here is derived from an EMBL/GenBank/DDBJ whole genome shotgun (WGS) entry which is preliminary data.</text>
</comment>
<dbReference type="GO" id="GO:0046872">
    <property type="term" value="F:metal ion binding"/>
    <property type="evidence" value="ECO:0007669"/>
    <property type="project" value="UniProtKB-KW"/>
</dbReference>
<dbReference type="PROSITE" id="PS51845">
    <property type="entry name" value="PDEASE_I_2"/>
    <property type="match status" value="1"/>
</dbReference>
<evidence type="ECO:0000259" key="3">
    <source>
        <dbReference type="PROSITE" id="PS51845"/>
    </source>
</evidence>
<keyword evidence="2" id="KW-0378">Hydrolase</keyword>
<dbReference type="SUPFAM" id="SSF109604">
    <property type="entry name" value="HD-domain/PDEase-like"/>
    <property type="match status" value="1"/>
</dbReference>
<proteinExistence type="predicted"/>
<sequence>MLAAYLAAACHDYQHMGRTNDWLVETEDDLALLYNDRSPMENHHLAGAFSLLKYPDLNFLGAMSKASRQRLRKLMVELVLGTDMKQHFAIIGSFTALHRSSNAGEARNSGDKMRLLRKATTPLQLRPSRQGAESHCSSTDLRNSMKRMDSWRSQAGLQPVSEQDKLLSLQMALKCADMGHLAASESVHLAWVSRLEGEFFAQGDAERAQGLPISPLCDRTKQGVTKSQVGFFEFVALPMFNNFTARFTGTKPLLQGVLSNYKYWQAKAAELELATQ</sequence>
<dbReference type="PANTHER" id="PTHR11347">
    <property type="entry name" value="CYCLIC NUCLEOTIDE PHOSPHODIESTERASE"/>
    <property type="match status" value="1"/>
</dbReference>
<dbReference type="GO" id="GO:0007165">
    <property type="term" value="P:signal transduction"/>
    <property type="evidence" value="ECO:0007669"/>
    <property type="project" value="InterPro"/>
</dbReference>
<dbReference type="Pfam" id="PF00233">
    <property type="entry name" value="PDEase_I"/>
    <property type="match status" value="1"/>
</dbReference>
<dbReference type="InterPro" id="IPR036971">
    <property type="entry name" value="PDEase_catalytic_dom_sf"/>
</dbReference>
<dbReference type="GO" id="GO:0004114">
    <property type="term" value="F:3',5'-cyclic-nucleotide phosphodiesterase activity"/>
    <property type="evidence" value="ECO:0007669"/>
    <property type="project" value="InterPro"/>
</dbReference>
<gene>
    <name evidence="4" type="ORF">HaLaN_02384</name>
</gene>
<dbReference type="CDD" id="cd00077">
    <property type="entry name" value="HDc"/>
    <property type="match status" value="1"/>
</dbReference>
<organism evidence="4 5">
    <name type="scientific">Haematococcus lacustris</name>
    <name type="common">Green alga</name>
    <name type="synonym">Haematococcus pluvialis</name>
    <dbReference type="NCBI Taxonomy" id="44745"/>
    <lineage>
        <taxon>Eukaryota</taxon>
        <taxon>Viridiplantae</taxon>
        <taxon>Chlorophyta</taxon>
        <taxon>core chlorophytes</taxon>
        <taxon>Chlorophyceae</taxon>
        <taxon>CS clade</taxon>
        <taxon>Chlamydomonadales</taxon>
        <taxon>Haematococcaceae</taxon>
        <taxon>Haematococcus</taxon>
    </lineage>
</organism>
<reference evidence="4 5" key="1">
    <citation type="submission" date="2020-02" db="EMBL/GenBank/DDBJ databases">
        <title>Draft genome sequence of Haematococcus lacustris strain NIES-144.</title>
        <authorList>
            <person name="Morimoto D."/>
            <person name="Nakagawa S."/>
            <person name="Yoshida T."/>
            <person name="Sawayama S."/>
        </authorList>
    </citation>
    <scope>NUCLEOTIDE SEQUENCE [LARGE SCALE GENOMIC DNA]</scope>
    <source>
        <strain evidence="4 5">NIES-144</strain>
    </source>
</reference>
<evidence type="ECO:0000256" key="1">
    <source>
        <dbReference type="ARBA" id="ARBA00022723"/>
    </source>
</evidence>
<evidence type="ECO:0000313" key="4">
    <source>
        <dbReference type="EMBL" id="GFH07565.1"/>
    </source>
</evidence>
<dbReference type="Proteomes" id="UP000485058">
    <property type="component" value="Unassembled WGS sequence"/>
</dbReference>